<sequence length="52" mass="6244">MTRNKHVARKLRLAKALTSNQAIPVWVVVKTLRKVPYRPKLRHWRRSKLKNV</sequence>
<accession>A0A2R7Y776</accession>
<dbReference type="GO" id="GO:0003735">
    <property type="term" value="F:structural constituent of ribosome"/>
    <property type="evidence" value="ECO:0007669"/>
    <property type="project" value="InterPro"/>
</dbReference>
<comment type="similarity">
    <text evidence="1 5">Belongs to the eukaryotic ribosomal protein eL39 family.</text>
</comment>
<keyword evidence="2 5" id="KW-0689">Ribosomal protein</keyword>
<dbReference type="GO" id="GO:1990904">
    <property type="term" value="C:ribonucleoprotein complex"/>
    <property type="evidence" value="ECO:0007669"/>
    <property type="project" value="UniProtKB-KW"/>
</dbReference>
<dbReference type="Gene3D" id="1.10.1620.10">
    <property type="entry name" value="Ribosomal protein L39e"/>
    <property type="match status" value="1"/>
</dbReference>
<evidence type="ECO:0000256" key="1">
    <source>
        <dbReference type="ARBA" id="ARBA00009339"/>
    </source>
</evidence>
<proteinExistence type="inferred from homology"/>
<protein>
    <recommendedName>
        <fullName evidence="4 5">Large ribosomal subunit protein eL39</fullName>
    </recommendedName>
</protein>
<reference evidence="6 7" key="1">
    <citation type="journal article" date="2018" name="Syst. Appl. Microbiol.">
        <title>A new symbiotic nanoarchaeote (Candidatus Nanoclepta minutus) and its host (Zestosphaera tikiterensis gen. nov., sp. nov.) from a New Zealand hot spring.</title>
        <authorList>
            <person name="St John E."/>
            <person name="Liu Y."/>
            <person name="Podar M."/>
            <person name="Stott M.B."/>
            <person name="Meneghin J."/>
            <person name="Chen Z."/>
            <person name="Lagutin K."/>
            <person name="Mitchell K."/>
            <person name="Reysenbach A.L."/>
        </authorList>
    </citation>
    <scope>NUCLEOTIDE SEQUENCE [LARGE SCALE GENOMIC DNA]</scope>
    <source>
        <strain evidence="6">NZ3</strain>
    </source>
</reference>
<evidence type="ECO:0000256" key="4">
    <source>
        <dbReference type="ARBA" id="ARBA00035234"/>
    </source>
</evidence>
<evidence type="ECO:0000313" key="7">
    <source>
        <dbReference type="Proteomes" id="UP000244093"/>
    </source>
</evidence>
<evidence type="ECO:0000256" key="2">
    <source>
        <dbReference type="ARBA" id="ARBA00022980"/>
    </source>
</evidence>
<dbReference type="Pfam" id="PF00832">
    <property type="entry name" value="Ribosomal_L39"/>
    <property type="match status" value="1"/>
</dbReference>
<dbReference type="GO" id="GO:0005840">
    <property type="term" value="C:ribosome"/>
    <property type="evidence" value="ECO:0007669"/>
    <property type="project" value="UniProtKB-KW"/>
</dbReference>
<dbReference type="HAMAP" id="MF_00629">
    <property type="entry name" value="Ribosomal_eL39"/>
    <property type="match status" value="1"/>
</dbReference>
<evidence type="ECO:0000313" key="6">
    <source>
        <dbReference type="EMBL" id="PUA33380.1"/>
    </source>
</evidence>
<dbReference type="InterPro" id="IPR000077">
    <property type="entry name" value="Ribosomal_eL39"/>
</dbReference>
<evidence type="ECO:0000256" key="5">
    <source>
        <dbReference type="HAMAP-Rule" id="MF_00629"/>
    </source>
</evidence>
<name>A0A2R7Y776_9CREN</name>
<dbReference type="SUPFAM" id="SSF48662">
    <property type="entry name" value="Ribosomal protein L39e"/>
    <property type="match status" value="1"/>
</dbReference>
<dbReference type="AlphaFoldDB" id="A0A2R7Y776"/>
<evidence type="ECO:0000256" key="3">
    <source>
        <dbReference type="ARBA" id="ARBA00023274"/>
    </source>
</evidence>
<comment type="caution">
    <text evidence="6">The sequence shown here is derived from an EMBL/GenBank/DDBJ whole genome shotgun (WGS) entry which is preliminary data.</text>
</comment>
<dbReference type="GO" id="GO:0006412">
    <property type="term" value="P:translation"/>
    <property type="evidence" value="ECO:0007669"/>
    <property type="project" value="UniProtKB-UniRule"/>
</dbReference>
<keyword evidence="3 5" id="KW-0687">Ribonucleoprotein</keyword>
<dbReference type="InterPro" id="IPR023626">
    <property type="entry name" value="Ribosomal_eL39_dom_sf"/>
</dbReference>
<gene>
    <name evidence="5" type="primary">rpl39e</name>
    <name evidence="6" type="ORF">B7O98_02855</name>
</gene>
<organism evidence="6 7">
    <name type="scientific">Zestosphaera tikiterensis</name>
    <dbReference type="NCBI Taxonomy" id="1973259"/>
    <lineage>
        <taxon>Archaea</taxon>
        <taxon>Thermoproteota</taxon>
        <taxon>Thermoprotei</taxon>
        <taxon>Desulfurococcales</taxon>
        <taxon>Desulfurococcaceae</taxon>
        <taxon>Zestosphaera</taxon>
    </lineage>
</organism>
<dbReference type="NCBIfam" id="NF002316">
    <property type="entry name" value="PRK01242.1"/>
    <property type="match status" value="1"/>
</dbReference>
<dbReference type="EMBL" id="NBVN01000002">
    <property type="protein sequence ID" value="PUA33380.1"/>
    <property type="molecule type" value="Genomic_DNA"/>
</dbReference>
<dbReference type="FunFam" id="1.10.1620.10:FF:000001">
    <property type="entry name" value="60S ribosomal protein-like L39"/>
    <property type="match status" value="1"/>
</dbReference>
<dbReference type="Proteomes" id="UP000244093">
    <property type="component" value="Unassembled WGS sequence"/>
</dbReference>